<dbReference type="Pfam" id="PF00441">
    <property type="entry name" value="Acyl-CoA_dh_1"/>
    <property type="match status" value="1"/>
</dbReference>
<dbReference type="InterPro" id="IPR006089">
    <property type="entry name" value="Acyl-CoA_DH_CS"/>
</dbReference>
<dbReference type="EMBL" id="JBEXAE010000002">
    <property type="protein sequence ID" value="MET6989754.1"/>
    <property type="molecule type" value="Genomic_DNA"/>
</dbReference>
<name>A0ABV2SRH7_9FLAO</name>
<evidence type="ECO:0000256" key="4">
    <source>
        <dbReference type="ARBA" id="ARBA00022827"/>
    </source>
</evidence>
<dbReference type="Gene3D" id="1.10.540.10">
    <property type="entry name" value="Acyl-CoA dehydrogenase/oxidase, N-terminal domain"/>
    <property type="match status" value="1"/>
</dbReference>
<dbReference type="PROSITE" id="PS00072">
    <property type="entry name" value="ACYL_COA_DH_1"/>
    <property type="match status" value="1"/>
</dbReference>
<organism evidence="9 10">
    <name type="scientific">Sediminicola arcticus</name>
    <dbReference type="NCBI Taxonomy" id="1574308"/>
    <lineage>
        <taxon>Bacteria</taxon>
        <taxon>Pseudomonadati</taxon>
        <taxon>Bacteroidota</taxon>
        <taxon>Flavobacteriia</taxon>
        <taxon>Flavobacteriales</taxon>
        <taxon>Flavobacteriaceae</taxon>
        <taxon>Sediminicola</taxon>
    </lineage>
</organism>
<dbReference type="PIRSF" id="PIRSF016578">
    <property type="entry name" value="HsaA"/>
    <property type="match status" value="1"/>
</dbReference>
<dbReference type="InterPro" id="IPR013786">
    <property type="entry name" value="AcylCoA_DH/ox_N"/>
</dbReference>
<dbReference type="PANTHER" id="PTHR43884">
    <property type="entry name" value="ACYL-COA DEHYDROGENASE"/>
    <property type="match status" value="1"/>
</dbReference>
<dbReference type="SUPFAM" id="SSF47203">
    <property type="entry name" value="Acyl-CoA dehydrogenase C-terminal domain-like"/>
    <property type="match status" value="1"/>
</dbReference>
<evidence type="ECO:0000256" key="3">
    <source>
        <dbReference type="ARBA" id="ARBA00022630"/>
    </source>
</evidence>
<dbReference type="InterPro" id="IPR009075">
    <property type="entry name" value="AcylCo_DH/oxidase_C"/>
</dbReference>
<evidence type="ECO:0000259" key="8">
    <source>
        <dbReference type="Pfam" id="PF02771"/>
    </source>
</evidence>
<dbReference type="PROSITE" id="PS00073">
    <property type="entry name" value="ACYL_COA_DH_2"/>
    <property type="match status" value="1"/>
</dbReference>
<evidence type="ECO:0000259" key="6">
    <source>
        <dbReference type="Pfam" id="PF00441"/>
    </source>
</evidence>
<dbReference type="InterPro" id="IPR037069">
    <property type="entry name" value="AcylCoA_DH/ox_N_sf"/>
</dbReference>
<dbReference type="SUPFAM" id="SSF56645">
    <property type="entry name" value="Acyl-CoA dehydrogenase NM domain-like"/>
    <property type="match status" value="1"/>
</dbReference>
<evidence type="ECO:0000313" key="10">
    <source>
        <dbReference type="Proteomes" id="UP001549799"/>
    </source>
</evidence>
<dbReference type="Gene3D" id="2.40.110.10">
    <property type="entry name" value="Butyryl-CoA Dehydrogenase, subunit A, domain 2"/>
    <property type="match status" value="1"/>
</dbReference>
<proteinExistence type="inferred from homology"/>
<feature type="domain" description="Acyl-CoA dehydrogenase/oxidase N-terminal" evidence="8">
    <location>
        <begin position="6"/>
        <end position="118"/>
    </location>
</feature>
<evidence type="ECO:0000256" key="5">
    <source>
        <dbReference type="RuleBase" id="RU362125"/>
    </source>
</evidence>
<comment type="similarity">
    <text evidence="2 5">Belongs to the acyl-CoA dehydrogenase family.</text>
</comment>
<dbReference type="Proteomes" id="UP001549799">
    <property type="component" value="Unassembled WGS sequence"/>
</dbReference>
<dbReference type="InterPro" id="IPR036250">
    <property type="entry name" value="AcylCo_DH-like_C"/>
</dbReference>
<keyword evidence="10" id="KW-1185">Reference proteome</keyword>
<dbReference type="RefSeq" id="WP_354614145.1">
    <property type="nucleotide sequence ID" value="NZ_JBEXAE010000002.1"/>
</dbReference>
<evidence type="ECO:0000313" key="9">
    <source>
        <dbReference type="EMBL" id="MET6989754.1"/>
    </source>
</evidence>
<comment type="cofactor">
    <cofactor evidence="1 5">
        <name>FAD</name>
        <dbReference type="ChEBI" id="CHEBI:57692"/>
    </cofactor>
</comment>
<evidence type="ECO:0000256" key="1">
    <source>
        <dbReference type="ARBA" id="ARBA00001974"/>
    </source>
</evidence>
<comment type="caution">
    <text evidence="9">The sequence shown here is derived from an EMBL/GenBank/DDBJ whole genome shotgun (WGS) entry which is preliminary data.</text>
</comment>
<dbReference type="PANTHER" id="PTHR43884:SF12">
    <property type="entry name" value="ISOVALERYL-COA DEHYDROGENASE, MITOCHONDRIAL-RELATED"/>
    <property type="match status" value="1"/>
</dbReference>
<dbReference type="InterPro" id="IPR009100">
    <property type="entry name" value="AcylCoA_DH/oxidase_NM_dom_sf"/>
</dbReference>
<sequence length="380" mass="41586">MDFTLSEEQLMIQQAARDFAQNELLPGVIERDEAQRFPTEEVKKMGELGFMGMMVSPKYGGSGLDTLSYAIAVEELSKIDASASVIVSVNNSLVCWGLETFGSEAQKEKYLPRLTSGEIIGAFCLSEPEAGSDATSQKTTAIDKGDHYLLNGTKNWITNGNSAEVYLVIAQTNVEKGHKGINALIVDKGTPGFEIGPKENKLGIRGSDTHSIMFNDVIVPKENRIGEDGFGFKFAMKTLAGGRIGIAAQALGIAAGAYEMAKKYSKERKAFGTEIMNHQAIAFKLADMHTQIEAARHMVYKAAWDKDNDKDYDLSGAMAKLYASQVAMDTTIEAVQVHGGNGFVKDYHVERLMRDAKITQIYEGTSEIQKIVISRSILRD</sequence>
<dbReference type="Pfam" id="PF02770">
    <property type="entry name" value="Acyl-CoA_dh_M"/>
    <property type="match status" value="1"/>
</dbReference>
<accession>A0ABV2SRH7</accession>
<keyword evidence="3 5" id="KW-0285">Flavoprotein</keyword>
<feature type="domain" description="Acyl-CoA dehydrogenase/oxidase C-terminal" evidence="6">
    <location>
        <begin position="231"/>
        <end position="378"/>
    </location>
</feature>
<gene>
    <name evidence="9" type="ORF">ABXZ36_03725</name>
</gene>
<feature type="domain" description="Acyl-CoA oxidase/dehydrogenase middle" evidence="7">
    <location>
        <begin position="122"/>
        <end position="217"/>
    </location>
</feature>
<evidence type="ECO:0000256" key="2">
    <source>
        <dbReference type="ARBA" id="ARBA00009347"/>
    </source>
</evidence>
<keyword evidence="4 5" id="KW-0274">FAD</keyword>
<dbReference type="InterPro" id="IPR046373">
    <property type="entry name" value="Acyl-CoA_Oxase/DH_mid-dom_sf"/>
</dbReference>
<protein>
    <submittedName>
        <fullName evidence="9">Acyl-CoA dehydrogenase</fullName>
    </submittedName>
</protein>
<dbReference type="InterPro" id="IPR006091">
    <property type="entry name" value="Acyl-CoA_Oxase/DH_mid-dom"/>
</dbReference>
<reference evidence="9 10" key="1">
    <citation type="submission" date="2024-07" db="EMBL/GenBank/DDBJ databases">
        <title>The genome sequence of type strain Sediminicola arcticus GDMCC 1.2805.</title>
        <authorList>
            <person name="Liu Y."/>
        </authorList>
    </citation>
    <scope>NUCLEOTIDE SEQUENCE [LARGE SCALE GENOMIC DNA]</scope>
    <source>
        <strain evidence="9 10">GDMCC 1.2805</strain>
    </source>
</reference>
<dbReference type="CDD" id="cd01158">
    <property type="entry name" value="SCAD_SBCAD"/>
    <property type="match status" value="1"/>
</dbReference>
<keyword evidence="5" id="KW-0560">Oxidoreductase</keyword>
<dbReference type="Gene3D" id="1.20.140.10">
    <property type="entry name" value="Butyryl-CoA Dehydrogenase, subunit A, domain 3"/>
    <property type="match status" value="1"/>
</dbReference>
<evidence type="ECO:0000259" key="7">
    <source>
        <dbReference type="Pfam" id="PF02770"/>
    </source>
</evidence>
<dbReference type="Pfam" id="PF02771">
    <property type="entry name" value="Acyl-CoA_dh_N"/>
    <property type="match status" value="1"/>
</dbReference>